<dbReference type="PROSITE" id="PS50828">
    <property type="entry name" value="SMR"/>
    <property type="match status" value="1"/>
</dbReference>
<evidence type="ECO:0000259" key="4">
    <source>
        <dbReference type="PROSITE" id="PS50828"/>
    </source>
</evidence>
<organism evidence="5 6">
    <name type="scientific">Prunus persica</name>
    <name type="common">Peach</name>
    <name type="synonym">Amygdalus persica</name>
    <dbReference type="NCBI Taxonomy" id="3760"/>
    <lineage>
        <taxon>Eukaryota</taxon>
        <taxon>Viridiplantae</taxon>
        <taxon>Streptophyta</taxon>
        <taxon>Embryophyta</taxon>
        <taxon>Tracheophyta</taxon>
        <taxon>Spermatophyta</taxon>
        <taxon>Magnoliopsida</taxon>
        <taxon>eudicotyledons</taxon>
        <taxon>Gunneridae</taxon>
        <taxon>Pentapetalae</taxon>
        <taxon>rosids</taxon>
        <taxon>fabids</taxon>
        <taxon>Rosales</taxon>
        <taxon>Rosaceae</taxon>
        <taxon>Amygdaloideae</taxon>
        <taxon>Amygdaleae</taxon>
        <taxon>Prunus</taxon>
    </lineage>
</organism>
<proteinExistence type="inferred from homology"/>
<reference evidence="5 6" key="1">
    <citation type="journal article" date="2013" name="Nat. Genet.">
        <title>The high-quality draft genome of peach (Prunus persica) identifies unique patterns of genetic diversity, domestication and genome evolution.</title>
        <authorList>
            <consortium name="International Peach Genome Initiative"/>
            <person name="Verde I."/>
            <person name="Abbott A.G."/>
            <person name="Scalabrin S."/>
            <person name="Jung S."/>
            <person name="Shu S."/>
            <person name="Marroni F."/>
            <person name="Zhebentyayeva T."/>
            <person name="Dettori M.T."/>
            <person name="Grimwood J."/>
            <person name="Cattonaro F."/>
            <person name="Zuccolo A."/>
            <person name="Rossini L."/>
            <person name="Jenkins J."/>
            <person name="Vendramin E."/>
            <person name="Meisel L.A."/>
            <person name="Decroocq V."/>
            <person name="Sosinski B."/>
            <person name="Prochnik S."/>
            <person name="Mitros T."/>
            <person name="Policriti A."/>
            <person name="Cipriani G."/>
            <person name="Dondini L."/>
            <person name="Ficklin S."/>
            <person name="Goodstein D.M."/>
            <person name="Xuan P."/>
            <person name="Del Fabbro C."/>
            <person name="Aramini V."/>
            <person name="Copetti D."/>
            <person name="Gonzalez S."/>
            <person name="Horner D.S."/>
            <person name="Falchi R."/>
            <person name="Lucas S."/>
            <person name="Mica E."/>
            <person name="Maldonado J."/>
            <person name="Lazzari B."/>
            <person name="Bielenberg D."/>
            <person name="Pirona R."/>
            <person name="Miculan M."/>
            <person name="Barakat A."/>
            <person name="Testolin R."/>
            <person name="Stella A."/>
            <person name="Tartarini S."/>
            <person name="Tonutti P."/>
            <person name="Arus P."/>
            <person name="Orellana A."/>
            <person name="Wells C."/>
            <person name="Main D."/>
            <person name="Vizzotto G."/>
            <person name="Silva H."/>
            <person name="Salamini F."/>
            <person name="Schmutz J."/>
            <person name="Morgante M."/>
            <person name="Rokhsar D.S."/>
        </authorList>
    </citation>
    <scope>NUCLEOTIDE SEQUENCE [LARGE SCALE GENOMIC DNA]</scope>
    <source>
        <strain evidence="6">cv. Nemared</strain>
    </source>
</reference>
<dbReference type="Gramene" id="ONH92355">
    <property type="protein sequence ID" value="ONH92355"/>
    <property type="gene ID" value="PRUPE_8G170200"/>
</dbReference>
<dbReference type="SUPFAM" id="SSF160443">
    <property type="entry name" value="SMR domain-like"/>
    <property type="match status" value="1"/>
</dbReference>
<dbReference type="PANTHER" id="PTHR47447:SF15">
    <property type="entry name" value="OS02G0120000 PROTEIN"/>
    <property type="match status" value="1"/>
</dbReference>
<evidence type="ECO:0000313" key="5">
    <source>
        <dbReference type="EMBL" id="ONH92355.1"/>
    </source>
</evidence>
<comment type="similarity">
    <text evidence="1">Belongs to the PPR family. P subfamily.</text>
</comment>
<dbReference type="Proteomes" id="UP000006882">
    <property type="component" value="Chromosome G8"/>
</dbReference>
<feature type="domain" description="Smr" evidence="4">
    <location>
        <begin position="373"/>
        <end position="457"/>
    </location>
</feature>
<dbReference type="InterPro" id="IPR002885">
    <property type="entry name" value="PPR_rpt"/>
</dbReference>
<dbReference type="eggNOG" id="KOG4197">
    <property type="taxonomic scope" value="Eukaryota"/>
</dbReference>
<keyword evidence="6" id="KW-1185">Reference proteome</keyword>
<dbReference type="Gene3D" id="3.30.1370.110">
    <property type="match status" value="1"/>
</dbReference>
<accession>A0A251MZ48</accession>
<dbReference type="Pfam" id="PF01535">
    <property type="entry name" value="PPR"/>
    <property type="match status" value="2"/>
</dbReference>
<dbReference type="EMBL" id="CM007658">
    <property type="protein sequence ID" value="ONH92355.1"/>
    <property type="molecule type" value="Genomic_DNA"/>
</dbReference>
<dbReference type="SMART" id="SM00463">
    <property type="entry name" value="SMR"/>
    <property type="match status" value="1"/>
</dbReference>
<evidence type="ECO:0000313" key="6">
    <source>
        <dbReference type="Proteomes" id="UP000006882"/>
    </source>
</evidence>
<keyword evidence="2" id="KW-0677">Repeat</keyword>
<dbReference type="STRING" id="3760.A0A251MZ48"/>
<dbReference type="GO" id="GO:0003729">
    <property type="term" value="F:mRNA binding"/>
    <property type="evidence" value="ECO:0000318"/>
    <property type="project" value="GO_Central"/>
</dbReference>
<feature type="repeat" description="PPR" evidence="3">
    <location>
        <begin position="203"/>
        <end position="237"/>
    </location>
</feature>
<gene>
    <name evidence="5" type="ORF">PRUPE_8G170200</name>
</gene>
<dbReference type="Gene3D" id="1.25.40.10">
    <property type="entry name" value="Tetratricopeptide repeat domain"/>
    <property type="match status" value="1"/>
</dbReference>
<feature type="repeat" description="PPR" evidence="3">
    <location>
        <begin position="238"/>
        <end position="272"/>
    </location>
</feature>
<dbReference type="PANTHER" id="PTHR47447">
    <property type="entry name" value="OS03G0856100 PROTEIN"/>
    <property type="match status" value="1"/>
</dbReference>
<dbReference type="PROSITE" id="PS51375">
    <property type="entry name" value="PPR"/>
    <property type="match status" value="2"/>
</dbReference>
<dbReference type="InterPro" id="IPR011990">
    <property type="entry name" value="TPR-like_helical_dom_sf"/>
</dbReference>
<sequence length="464" mass="51731">MLSPITSYAQMMLSLNQMGGIGSGQLSFSIALPWNPLRPLPPLTSPIQCAVTKQGQRFLTKLAANARDAKVTNKLIAKFLTSSTKSIALNTLSYLLSPDTTLPHLSSLALPFYSKITEASWFEWNPKLVAALVALLDKQGQHNEAEVLISETISKLGSRERELALFHCQLVESHSKLSSKHGFDSSYSYLYQLLHNSSSVYVKNRAFESMVSGLCEMDRPREADNLIEEMRVRGLKPSVFEFRSVVYGYGRLGLFEDMLKVVEQMENQGIAIDTICSNMVLSSYGAHSELAAMLVWLRKMKSLSLPFSIRTYNSVLNSCLTIMAMLQEPKDFPCSIEELNGVLNGDEALLVKELVESTVLDEVMVWEPLEAKLDLHGMHLGSAYLILLEWFEAMRCRFNSGKDVIPAEVVVICGSGKHSSVRGESPVKGLVKQMMLRMESPMRIDRKNVGCFVAKGRAVKDWLC</sequence>
<protein>
    <recommendedName>
        <fullName evidence="4">Smr domain-containing protein</fullName>
    </recommendedName>
</protein>
<dbReference type="InterPro" id="IPR036063">
    <property type="entry name" value="Smr_dom_sf"/>
</dbReference>
<dbReference type="AlphaFoldDB" id="A0A251MZ48"/>
<name>A0A251MZ48_PRUPE</name>
<evidence type="ECO:0000256" key="3">
    <source>
        <dbReference type="PROSITE-ProRule" id="PRU00708"/>
    </source>
</evidence>
<dbReference type="InterPro" id="IPR002625">
    <property type="entry name" value="Smr_dom"/>
</dbReference>
<dbReference type="NCBIfam" id="TIGR00756">
    <property type="entry name" value="PPR"/>
    <property type="match status" value="2"/>
</dbReference>
<evidence type="ECO:0000256" key="2">
    <source>
        <dbReference type="ARBA" id="ARBA00022737"/>
    </source>
</evidence>
<evidence type="ECO:0000256" key="1">
    <source>
        <dbReference type="ARBA" id="ARBA00007626"/>
    </source>
</evidence>